<dbReference type="Proteomes" id="UP001174909">
    <property type="component" value="Unassembled WGS sequence"/>
</dbReference>
<dbReference type="PANTHER" id="PTHR48207:SF3">
    <property type="entry name" value="SUCCINATE--HYDROXYMETHYLGLUTARATE COA-TRANSFERASE"/>
    <property type="match status" value="1"/>
</dbReference>
<dbReference type="GO" id="GO:0008410">
    <property type="term" value="F:CoA-transferase activity"/>
    <property type="evidence" value="ECO:0007669"/>
    <property type="project" value="TreeGrafter"/>
</dbReference>
<dbReference type="PANTHER" id="PTHR48207">
    <property type="entry name" value="SUCCINATE--HYDROXYMETHYLGLUTARATE COA-TRANSFERASE"/>
    <property type="match status" value="1"/>
</dbReference>
<dbReference type="Pfam" id="PF02515">
    <property type="entry name" value="CoA_transf_3"/>
    <property type="match status" value="1"/>
</dbReference>
<organism evidence="3 4">
    <name type="scientific">Geodia barretti</name>
    <name type="common">Barrett's horny sponge</name>
    <dbReference type="NCBI Taxonomy" id="519541"/>
    <lineage>
        <taxon>Eukaryota</taxon>
        <taxon>Metazoa</taxon>
        <taxon>Porifera</taxon>
        <taxon>Demospongiae</taxon>
        <taxon>Heteroscleromorpha</taxon>
        <taxon>Tetractinellida</taxon>
        <taxon>Astrophorina</taxon>
        <taxon>Geodiidae</taxon>
        <taxon>Geodia</taxon>
    </lineage>
</organism>
<evidence type="ECO:0000313" key="4">
    <source>
        <dbReference type="Proteomes" id="UP001174909"/>
    </source>
</evidence>
<dbReference type="Gene3D" id="3.40.50.10540">
    <property type="entry name" value="Crotonobetainyl-coa:carnitine coa-transferase, domain 1"/>
    <property type="match status" value="1"/>
</dbReference>
<reference evidence="3" key="1">
    <citation type="submission" date="2023-03" db="EMBL/GenBank/DDBJ databases">
        <authorList>
            <person name="Steffen K."/>
            <person name="Cardenas P."/>
        </authorList>
    </citation>
    <scope>NUCLEOTIDE SEQUENCE</scope>
</reference>
<name>A0AA35R181_GEOBA</name>
<dbReference type="SUPFAM" id="SSF89796">
    <property type="entry name" value="CoA-transferase family III (CaiB/BaiF)"/>
    <property type="match status" value="1"/>
</dbReference>
<comment type="similarity">
    <text evidence="1">Belongs to the CoA-transferase III family.</text>
</comment>
<keyword evidence="4" id="KW-1185">Reference proteome</keyword>
<dbReference type="InterPro" id="IPR044855">
    <property type="entry name" value="CoA-Trfase_III_dom3_sf"/>
</dbReference>
<accession>A0AA35R181</accession>
<dbReference type="InterPro" id="IPR023606">
    <property type="entry name" value="CoA-Trfase_III_dom_1_sf"/>
</dbReference>
<keyword evidence="2" id="KW-0808">Transferase</keyword>
<evidence type="ECO:0000256" key="1">
    <source>
        <dbReference type="ARBA" id="ARBA00008383"/>
    </source>
</evidence>
<protein>
    <submittedName>
        <fullName evidence="3">Formyl-CoA:oxalate CoA-transferase</fullName>
    </submittedName>
</protein>
<comment type="caution">
    <text evidence="3">The sequence shown here is derived from an EMBL/GenBank/DDBJ whole genome shotgun (WGS) entry which is preliminary data.</text>
</comment>
<dbReference type="Gene3D" id="3.30.1540.10">
    <property type="entry name" value="formyl-coa transferase, domain 3"/>
    <property type="match status" value="1"/>
</dbReference>
<dbReference type="AlphaFoldDB" id="A0AA35R181"/>
<dbReference type="InterPro" id="IPR003673">
    <property type="entry name" value="CoA-Trfase_fam_III"/>
</dbReference>
<gene>
    <name evidence="3" type="ORF">GBAR_LOCUS2571</name>
</gene>
<evidence type="ECO:0000313" key="3">
    <source>
        <dbReference type="EMBL" id="CAI7998937.1"/>
    </source>
</evidence>
<sequence>MDKALAGVKILDMSRVQAGPSCAQLLAFLGADVIKIEDTVGGDNTRWEQAHIDGVDSVYYTIFNNNKRAITLNLKNERGKQLFEKLVLWADVVLENFSKGVMERLGIGYARLNEINPRVIHASIKGFGEYGPWSDYRSFEVSAQATGGAIASNGYPDLPPIPSPIGAGDSGTGLHTAIGILAALRQRDNSGEGQHMEVSMQDGIVNLMRYRLIRSLSIATPNERPGDRGGRGVPMIFPCYPGGSDDYVMIHIAGALWETVLAVIGRADLIGDERYFTEKIEQGVETRCWKS</sequence>
<dbReference type="EMBL" id="CASHTH010000354">
    <property type="protein sequence ID" value="CAI7998937.1"/>
    <property type="molecule type" value="Genomic_DNA"/>
</dbReference>
<proteinExistence type="inferred from homology"/>
<dbReference type="InterPro" id="IPR050483">
    <property type="entry name" value="CoA-transferase_III_domain"/>
</dbReference>
<evidence type="ECO:0000256" key="2">
    <source>
        <dbReference type="ARBA" id="ARBA00022679"/>
    </source>
</evidence>